<dbReference type="GO" id="GO:0003724">
    <property type="term" value="F:RNA helicase activity"/>
    <property type="evidence" value="ECO:0007669"/>
    <property type="project" value="UniProtKB-EC"/>
</dbReference>
<dbReference type="Pfam" id="PF00270">
    <property type="entry name" value="DEAD"/>
    <property type="match status" value="1"/>
</dbReference>
<comment type="caution">
    <text evidence="6">The sequence shown here is derived from an EMBL/GenBank/DDBJ whole genome shotgun (WGS) entry which is preliminary data.</text>
</comment>
<dbReference type="AlphaFoldDB" id="A0A2G9GL35"/>
<gene>
    <name evidence="6" type="ORF">CDL12_21437</name>
</gene>
<name>A0A2G9GL35_9LAMI</name>
<keyword evidence="7" id="KW-1185">Reference proteome</keyword>
<dbReference type="OrthoDB" id="1902637at2759"/>
<evidence type="ECO:0000313" key="7">
    <source>
        <dbReference type="Proteomes" id="UP000231279"/>
    </source>
</evidence>
<feature type="domain" description="DEAD/DEAH-box helicase" evidence="5">
    <location>
        <begin position="151"/>
        <end position="254"/>
    </location>
</feature>
<dbReference type="Gene3D" id="3.40.50.300">
    <property type="entry name" value="P-loop containing nucleotide triphosphate hydrolases"/>
    <property type="match status" value="1"/>
</dbReference>
<proteinExistence type="predicted"/>
<dbReference type="EMBL" id="NKXS01004552">
    <property type="protein sequence ID" value="PIN06014.1"/>
    <property type="molecule type" value="Genomic_DNA"/>
</dbReference>
<dbReference type="GO" id="GO:0016787">
    <property type="term" value="F:hydrolase activity"/>
    <property type="evidence" value="ECO:0007669"/>
    <property type="project" value="UniProtKB-KW"/>
</dbReference>
<reference evidence="7" key="1">
    <citation type="journal article" date="2018" name="Gigascience">
        <title>Genome assembly of the Pink Ipe (Handroanthus impetiginosus, Bignoniaceae), a highly valued, ecologically keystone Neotropical timber forest tree.</title>
        <authorList>
            <person name="Silva-Junior O.B."/>
            <person name="Grattapaglia D."/>
            <person name="Novaes E."/>
            <person name="Collevatti R.G."/>
        </authorList>
    </citation>
    <scope>NUCLEOTIDE SEQUENCE [LARGE SCALE GENOMIC DNA]</scope>
    <source>
        <strain evidence="7">cv. UFG-1</strain>
    </source>
</reference>
<dbReference type="Proteomes" id="UP000231279">
    <property type="component" value="Unassembled WGS sequence"/>
</dbReference>
<dbReference type="InterPro" id="IPR027417">
    <property type="entry name" value="P-loop_NTPase"/>
</dbReference>
<evidence type="ECO:0000256" key="4">
    <source>
        <dbReference type="ARBA" id="ARBA00022840"/>
    </source>
</evidence>
<organism evidence="6 7">
    <name type="scientific">Handroanthus impetiginosus</name>
    <dbReference type="NCBI Taxonomy" id="429701"/>
    <lineage>
        <taxon>Eukaryota</taxon>
        <taxon>Viridiplantae</taxon>
        <taxon>Streptophyta</taxon>
        <taxon>Embryophyta</taxon>
        <taxon>Tracheophyta</taxon>
        <taxon>Spermatophyta</taxon>
        <taxon>Magnoliopsida</taxon>
        <taxon>eudicotyledons</taxon>
        <taxon>Gunneridae</taxon>
        <taxon>Pentapetalae</taxon>
        <taxon>asterids</taxon>
        <taxon>lamiids</taxon>
        <taxon>Lamiales</taxon>
        <taxon>Bignoniaceae</taxon>
        <taxon>Crescentiina</taxon>
        <taxon>Tabebuia alliance</taxon>
        <taxon>Handroanthus</taxon>
    </lineage>
</organism>
<dbReference type="InterPro" id="IPR011545">
    <property type="entry name" value="DEAD/DEAH_box_helicase_dom"/>
</dbReference>
<evidence type="ECO:0000313" key="6">
    <source>
        <dbReference type="EMBL" id="PIN06014.1"/>
    </source>
</evidence>
<keyword evidence="2 6" id="KW-0378">Hydrolase</keyword>
<evidence type="ECO:0000256" key="3">
    <source>
        <dbReference type="ARBA" id="ARBA00022806"/>
    </source>
</evidence>
<evidence type="ECO:0000256" key="1">
    <source>
        <dbReference type="ARBA" id="ARBA00022741"/>
    </source>
</evidence>
<dbReference type="PANTHER" id="PTHR47960">
    <property type="entry name" value="DEAD-BOX ATP-DEPENDENT RNA HELICASE 50"/>
    <property type="match status" value="1"/>
</dbReference>
<evidence type="ECO:0000259" key="5">
    <source>
        <dbReference type="Pfam" id="PF00270"/>
    </source>
</evidence>
<sequence>MCFSLPTSGDLFNAKQGKTEPSMLSLVKSISFMGPEIAINVGKPTCQIIKWDGLNHSWKRHGPEDNIGCPSKFLIMCLNSIQNALQQDVAFSNQWGRPFFANEWGLAFRNCYTNGKDVLEIDGDDSNVEQIAWITSAAADTISMKEAEGISFDGPFLLYLVPSQEKAYKVRQVCKPLKSVGIHTVSLHSGAAIDHQIQRLKSCEPEFIVSTPKRLLALLSLKAVDISEVSLLVIEGLEAPFKGTYFDAIKSIWQFISGNPQTIVFCDDVNSSSISVHAKSAGISCK</sequence>
<protein>
    <submittedName>
        <fullName evidence="6">RNA helicase</fullName>
        <ecNumber evidence="6">3.6.4.13</ecNumber>
    </submittedName>
</protein>
<dbReference type="GO" id="GO:0005524">
    <property type="term" value="F:ATP binding"/>
    <property type="evidence" value="ECO:0007669"/>
    <property type="project" value="UniProtKB-KW"/>
</dbReference>
<dbReference type="GO" id="GO:0003676">
    <property type="term" value="F:nucleic acid binding"/>
    <property type="evidence" value="ECO:0007669"/>
    <property type="project" value="InterPro"/>
</dbReference>
<keyword evidence="4" id="KW-0067">ATP-binding</keyword>
<dbReference type="STRING" id="429701.A0A2G9GL35"/>
<accession>A0A2G9GL35</accession>
<dbReference type="EC" id="3.6.4.13" evidence="6"/>
<evidence type="ECO:0000256" key="2">
    <source>
        <dbReference type="ARBA" id="ARBA00022801"/>
    </source>
</evidence>
<keyword evidence="1" id="KW-0547">Nucleotide-binding</keyword>
<dbReference type="SUPFAM" id="SSF52540">
    <property type="entry name" value="P-loop containing nucleoside triphosphate hydrolases"/>
    <property type="match status" value="1"/>
</dbReference>
<keyword evidence="3 6" id="KW-0347">Helicase</keyword>